<keyword evidence="3 5" id="KW-0067">ATP-binding</keyword>
<dbReference type="PROSITE" id="PS50893">
    <property type="entry name" value="ABC_TRANSPORTER_2"/>
    <property type="match status" value="1"/>
</dbReference>
<dbReference type="GO" id="GO:0016887">
    <property type="term" value="F:ATP hydrolysis activity"/>
    <property type="evidence" value="ECO:0007669"/>
    <property type="project" value="InterPro"/>
</dbReference>
<feature type="domain" description="ABC transporter" evidence="4">
    <location>
        <begin position="2"/>
        <end position="236"/>
    </location>
</feature>
<keyword evidence="1" id="KW-0813">Transport</keyword>
<evidence type="ECO:0000259" key="4">
    <source>
        <dbReference type="PROSITE" id="PS50893"/>
    </source>
</evidence>
<dbReference type="PROSITE" id="PS00211">
    <property type="entry name" value="ABC_TRANSPORTER_1"/>
    <property type="match status" value="1"/>
</dbReference>
<dbReference type="InterPro" id="IPR003439">
    <property type="entry name" value="ABC_transporter-like_ATP-bd"/>
</dbReference>
<name>A0A838AER6_9PSEU</name>
<dbReference type="InterPro" id="IPR003593">
    <property type="entry name" value="AAA+_ATPase"/>
</dbReference>
<dbReference type="Gene3D" id="2.40.50.100">
    <property type="match status" value="1"/>
</dbReference>
<dbReference type="SUPFAM" id="SSF50331">
    <property type="entry name" value="MOP-like"/>
    <property type="match status" value="1"/>
</dbReference>
<keyword evidence="2" id="KW-0547">Nucleotide-binding</keyword>
<dbReference type="PANTHER" id="PTHR42781">
    <property type="entry name" value="SPERMIDINE/PUTRESCINE IMPORT ATP-BINDING PROTEIN POTA"/>
    <property type="match status" value="1"/>
</dbReference>
<sequence length="373" mass="38074">MRATVDITRGDFRLRADVGIPPGGVLAVLGPNGSGKSTLLECIAGLRHPHGGSVSLGERTLTDVARGVHIPPHRRGVGVLGQAPLLFPHCTVQDNVAFGPRARGAGRAAARKVAREWMERLAVAELAAHKPHQLSGGQAQRVALARTLADEPGLVLLDEPLAALDADAGPAMRAVLGRVLRDGDPARCGLLVTHDPLDALTLADSVIVLSGGAVVEQGATREVLAAPRTSFTARIAGLNLVTGRAVADGLRTVDGAVLSAARCDGVRAGAPAVAVFPPGNVTVYPGHTAGVVRAGNHRNTGSAVVESLEPHGPVVRLRIAAPRSGPEHGWVAGLTADVATAAVAELGLEPGQEVEVAVPAEAIGVHEAFTGQS</sequence>
<dbReference type="AlphaFoldDB" id="A0A838AER6"/>
<reference evidence="5 6" key="1">
    <citation type="submission" date="2020-07" db="EMBL/GenBank/DDBJ databases">
        <title>Genome of Haloechinothrix sp.</title>
        <authorList>
            <person name="Tang S.-K."/>
            <person name="Yang L."/>
            <person name="Zhu W.-Y."/>
        </authorList>
    </citation>
    <scope>NUCLEOTIDE SEQUENCE [LARGE SCALE GENOMIC DNA]</scope>
    <source>
        <strain evidence="5 6">YIM 98757</strain>
    </source>
</reference>
<dbReference type="InterPro" id="IPR050093">
    <property type="entry name" value="ABC_SmlMolc_Importer"/>
</dbReference>
<dbReference type="Pfam" id="PF03459">
    <property type="entry name" value="TOBE"/>
    <property type="match status" value="1"/>
</dbReference>
<dbReference type="InterPro" id="IPR027417">
    <property type="entry name" value="P-loop_NTPase"/>
</dbReference>
<evidence type="ECO:0000313" key="5">
    <source>
        <dbReference type="EMBL" id="MBA0127701.1"/>
    </source>
</evidence>
<dbReference type="Gene3D" id="3.40.50.300">
    <property type="entry name" value="P-loop containing nucleotide triphosphate hydrolases"/>
    <property type="match status" value="1"/>
</dbReference>
<proteinExistence type="predicted"/>
<gene>
    <name evidence="5" type="ORF">H0B56_19325</name>
</gene>
<dbReference type="InterPro" id="IPR005116">
    <property type="entry name" value="Transp-assoc_OB_typ1"/>
</dbReference>
<dbReference type="PANTHER" id="PTHR42781:SF4">
    <property type="entry name" value="SPERMIDINE_PUTRESCINE IMPORT ATP-BINDING PROTEIN POTA"/>
    <property type="match status" value="1"/>
</dbReference>
<organism evidence="5 6">
    <name type="scientific">Haloechinothrix aidingensis</name>
    <dbReference type="NCBI Taxonomy" id="2752311"/>
    <lineage>
        <taxon>Bacteria</taxon>
        <taxon>Bacillati</taxon>
        <taxon>Actinomycetota</taxon>
        <taxon>Actinomycetes</taxon>
        <taxon>Pseudonocardiales</taxon>
        <taxon>Pseudonocardiaceae</taxon>
        <taxon>Haloechinothrix</taxon>
    </lineage>
</organism>
<keyword evidence="6" id="KW-1185">Reference proteome</keyword>
<evidence type="ECO:0000313" key="6">
    <source>
        <dbReference type="Proteomes" id="UP000582974"/>
    </source>
</evidence>
<protein>
    <submittedName>
        <fullName evidence="5">ABC transporter ATP-binding protein</fullName>
    </submittedName>
</protein>
<dbReference type="EMBL" id="JACCKD010000008">
    <property type="protein sequence ID" value="MBA0127701.1"/>
    <property type="molecule type" value="Genomic_DNA"/>
</dbReference>
<dbReference type="SUPFAM" id="SSF52540">
    <property type="entry name" value="P-loop containing nucleoside triphosphate hydrolases"/>
    <property type="match status" value="1"/>
</dbReference>
<evidence type="ECO:0000256" key="1">
    <source>
        <dbReference type="ARBA" id="ARBA00022448"/>
    </source>
</evidence>
<dbReference type="InterPro" id="IPR017871">
    <property type="entry name" value="ABC_transporter-like_CS"/>
</dbReference>
<dbReference type="SMART" id="SM00382">
    <property type="entry name" value="AAA"/>
    <property type="match status" value="1"/>
</dbReference>
<evidence type="ECO:0000256" key="3">
    <source>
        <dbReference type="ARBA" id="ARBA00022840"/>
    </source>
</evidence>
<accession>A0A838AER6</accession>
<dbReference type="GO" id="GO:0005524">
    <property type="term" value="F:ATP binding"/>
    <property type="evidence" value="ECO:0007669"/>
    <property type="project" value="UniProtKB-KW"/>
</dbReference>
<comment type="caution">
    <text evidence="5">The sequence shown here is derived from an EMBL/GenBank/DDBJ whole genome shotgun (WGS) entry which is preliminary data.</text>
</comment>
<dbReference type="InterPro" id="IPR008995">
    <property type="entry name" value="Mo/tungstate-bd_C_term_dom"/>
</dbReference>
<dbReference type="Proteomes" id="UP000582974">
    <property type="component" value="Unassembled WGS sequence"/>
</dbReference>
<dbReference type="Pfam" id="PF00005">
    <property type="entry name" value="ABC_tran"/>
    <property type="match status" value="1"/>
</dbReference>
<evidence type="ECO:0000256" key="2">
    <source>
        <dbReference type="ARBA" id="ARBA00022741"/>
    </source>
</evidence>